<dbReference type="PANTHER" id="PTHR12289:SF41">
    <property type="entry name" value="FAILED AXON CONNECTIONS-RELATED"/>
    <property type="match status" value="1"/>
</dbReference>
<evidence type="ECO:0000313" key="4">
    <source>
        <dbReference type="EMBL" id="KAK0631151.1"/>
    </source>
</evidence>
<protein>
    <submittedName>
        <fullName evidence="4">Glutathione S-transferase</fullName>
    </submittedName>
</protein>
<evidence type="ECO:0000256" key="1">
    <source>
        <dbReference type="ARBA" id="ARBA00006475"/>
    </source>
</evidence>
<name>A0AA39XCI5_9PEZI</name>
<reference evidence="4" key="1">
    <citation type="submission" date="2023-06" db="EMBL/GenBank/DDBJ databases">
        <title>Genome-scale phylogeny and comparative genomics of the fungal order Sordariales.</title>
        <authorList>
            <consortium name="Lawrence Berkeley National Laboratory"/>
            <person name="Hensen N."/>
            <person name="Bonometti L."/>
            <person name="Westerberg I."/>
            <person name="Brannstrom I.O."/>
            <person name="Guillou S."/>
            <person name="Cros-Aarteil S."/>
            <person name="Calhoun S."/>
            <person name="Haridas S."/>
            <person name="Kuo A."/>
            <person name="Mondo S."/>
            <person name="Pangilinan J."/>
            <person name="Riley R."/>
            <person name="LaButti K."/>
            <person name="Andreopoulos B."/>
            <person name="Lipzen A."/>
            <person name="Chen C."/>
            <person name="Yanf M."/>
            <person name="Daum C."/>
            <person name="Ng V."/>
            <person name="Clum A."/>
            <person name="Steindorff A."/>
            <person name="Ohm R."/>
            <person name="Martin F."/>
            <person name="Silar P."/>
            <person name="Natvig D."/>
            <person name="Lalanne C."/>
            <person name="Gautier V."/>
            <person name="Ament-velasquez S.L."/>
            <person name="Kruys A."/>
            <person name="Hutchinson M.I."/>
            <person name="Powell A.J."/>
            <person name="Barry K."/>
            <person name="Miller A.N."/>
            <person name="Grigoriev I.V."/>
            <person name="Debuchy R."/>
            <person name="Gladieux P."/>
            <person name="Thoren M.H."/>
            <person name="Johannesson H."/>
        </authorList>
    </citation>
    <scope>NUCLEOTIDE SEQUENCE</scope>
    <source>
        <strain evidence="4">SMH3391-2</strain>
    </source>
</reference>
<dbReference type="SFLD" id="SFLDS00019">
    <property type="entry name" value="Glutathione_Transferase_(cytos"/>
    <property type="match status" value="1"/>
</dbReference>
<accession>A0AA39XCI5</accession>
<gene>
    <name evidence="4" type="ORF">B0T17DRAFT_487536</name>
</gene>
<dbReference type="Pfam" id="PF17172">
    <property type="entry name" value="GST_N_4"/>
    <property type="match status" value="1"/>
</dbReference>
<organism evidence="4 5">
    <name type="scientific">Bombardia bombarda</name>
    <dbReference type="NCBI Taxonomy" id="252184"/>
    <lineage>
        <taxon>Eukaryota</taxon>
        <taxon>Fungi</taxon>
        <taxon>Dikarya</taxon>
        <taxon>Ascomycota</taxon>
        <taxon>Pezizomycotina</taxon>
        <taxon>Sordariomycetes</taxon>
        <taxon>Sordariomycetidae</taxon>
        <taxon>Sordariales</taxon>
        <taxon>Lasiosphaeriaceae</taxon>
        <taxon>Bombardia</taxon>
    </lineage>
</organism>
<keyword evidence="5" id="KW-1185">Reference proteome</keyword>
<dbReference type="InterPro" id="IPR050931">
    <property type="entry name" value="Mito_Protein_Transport_Metaxin"/>
</dbReference>
<evidence type="ECO:0000259" key="3">
    <source>
        <dbReference type="Pfam" id="PF17172"/>
    </source>
</evidence>
<feature type="domain" description="Thioredoxin-like fold" evidence="3">
    <location>
        <begin position="19"/>
        <end position="117"/>
    </location>
</feature>
<dbReference type="InterPro" id="IPR040079">
    <property type="entry name" value="Glutathione_S-Trfase"/>
</dbReference>
<dbReference type="SFLD" id="SFLDG01200">
    <property type="entry name" value="SUF1.1"/>
    <property type="match status" value="1"/>
</dbReference>
<comment type="caution">
    <text evidence="4">The sequence shown here is derived from an EMBL/GenBank/DDBJ whole genome shotgun (WGS) entry which is preliminary data.</text>
</comment>
<evidence type="ECO:0000256" key="2">
    <source>
        <dbReference type="ARBA" id="ARBA00007409"/>
    </source>
</evidence>
<evidence type="ECO:0000313" key="5">
    <source>
        <dbReference type="Proteomes" id="UP001174934"/>
    </source>
</evidence>
<proteinExistence type="inferred from homology"/>
<dbReference type="InterPro" id="IPR012336">
    <property type="entry name" value="Thioredoxin-like_fold"/>
</dbReference>
<dbReference type="AlphaFoldDB" id="A0AA39XCI5"/>
<dbReference type="SFLD" id="SFLDG01180">
    <property type="entry name" value="SUF1"/>
    <property type="match status" value="1"/>
</dbReference>
<comment type="similarity">
    <text evidence="2">Belongs to the GST superfamily.</text>
</comment>
<comment type="similarity">
    <text evidence="1">Belongs to the FAX family.</text>
</comment>
<sequence length="265" mass="29756">MNLTVYRGLAGTNRYIWSAFVTKLETRLRLAGVSYRTEAGSMSQAPRGKVPYVGYDGQGGDGLMGDSTMIIKKFVKEGVLPDLNERLTAREKAVDLAIRAVCEDKLSFYLTKERWIDNFYAMRPVALGSLPYFMQLVIGNFAYSKVVRTLYGQGTGRLLPDEVHELKLEVWENLNALLAESRNACITSTVTEGGGWDRDKPFWVLGRDEPTEADATVYGFIVSSLLCDAGPDTRKMVQGFPILVDYATRVHNKYFSDYPMWPGEM</sequence>
<dbReference type="PANTHER" id="PTHR12289">
    <property type="entry name" value="METAXIN RELATED"/>
    <property type="match status" value="1"/>
</dbReference>
<dbReference type="GO" id="GO:0005737">
    <property type="term" value="C:cytoplasm"/>
    <property type="evidence" value="ECO:0007669"/>
    <property type="project" value="TreeGrafter"/>
</dbReference>
<dbReference type="EMBL" id="JAULSR010000002">
    <property type="protein sequence ID" value="KAK0631151.1"/>
    <property type="molecule type" value="Genomic_DNA"/>
</dbReference>
<dbReference type="InterPro" id="IPR026928">
    <property type="entry name" value="FAX/IsoI-like"/>
</dbReference>
<dbReference type="Proteomes" id="UP001174934">
    <property type="component" value="Unassembled WGS sequence"/>
</dbReference>